<keyword evidence="4" id="KW-0444">Lipid biosynthesis</keyword>
<keyword evidence="3 4" id="KW-0012">Acyltransferase</keyword>
<evidence type="ECO:0000256" key="2">
    <source>
        <dbReference type="ARBA" id="ARBA00022679"/>
    </source>
</evidence>
<organism evidence="8 9">
    <name type="scientific">Laetiporus sulphureus 93-53</name>
    <dbReference type="NCBI Taxonomy" id="1314785"/>
    <lineage>
        <taxon>Eukaryota</taxon>
        <taxon>Fungi</taxon>
        <taxon>Dikarya</taxon>
        <taxon>Basidiomycota</taxon>
        <taxon>Agaricomycotina</taxon>
        <taxon>Agaricomycetes</taxon>
        <taxon>Polyporales</taxon>
        <taxon>Laetiporus</taxon>
    </lineage>
</organism>
<dbReference type="AlphaFoldDB" id="A0A165DSN5"/>
<feature type="compositionally biased region" description="Polar residues" evidence="5">
    <location>
        <begin position="329"/>
        <end position="354"/>
    </location>
</feature>
<evidence type="ECO:0000313" key="9">
    <source>
        <dbReference type="Proteomes" id="UP000076871"/>
    </source>
</evidence>
<dbReference type="EMBL" id="KV427629">
    <property type="protein sequence ID" value="KZT05549.1"/>
    <property type="molecule type" value="Genomic_DNA"/>
</dbReference>
<feature type="compositionally biased region" description="Low complexity" evidence="5">
    <location>
        <begin position="314"/>
        <end position="328"/>
    </location>
</feature>
<dbReference type="GeneID" id="63826135"/>
<keyword evidence="4" id="KW-0443">Lipid metabolism</keyword>
<dbReference type="PANTHER" id="PTHR10434:SF11">
    <property type="entry name" value="1-ACYL-SN-GLYCEROL-3-PHOSPHATE ACYLTRANSFERASE"/>
    <property type="match status" value="1"/>
</dbReference>
<comment type="domain">
    <text evidence="4">The HXXXXD motif is essential for acyltransferase activity and may constitute the binding site for the phosphate moiety of the glycerol-3-phosphate.</text>
</comment>
<evidence type="ECO:0000313" key="8">
    <source>
        <dbReference type="EMBL" id="KZT05549.1"/>
    </source>
</evidence>
<gene>
    <name evidence="8" type="ORF">LAESUDRAFT_726817</name>
</gene>
<dbReference type="STRING" id="1314785.A0A165DSN5"/>
<protein>
    <recommendedName>
        <fullName evidence="4">1-acyl-sn-glycerol-3-phosphate acyltransferase</fullName>
        <ecNumber evidence="4">2.3.1.51</ecNumber>
    </recommendedName>
</protein>
<evidence type="ECO:0000256" key="5">
    <source>
        <dbReference type="SAM" id="MobiDB-lite"/>
    </source>
</evidence>
<keyword evidence="2 4" id="KW-0808">Transferase</keyword>
<dbReference type="PANTHER" id="PTHR10434">
    <property type="entry name" value="1-ACYL-SN-GLYCEROL-3-PHOSPHATE ACYLTRANSFERASE"/>
    <property type="match status" value="1"/>
</dbReference>
<evidence type="ECO:0000259" key="7">
    <source>
        <dbReference type="SMART" id="SM00563"/>
    </source>
</evidence>
<dbReference type="CDD" id="cd07989">
    <property type="entry name" value="LPLAT_AGPAT-like"/>
    <property type="match status" value="1"/>
</dbReference>
<dbReference type="NCBIfam" id="TIGR00530">
    <property type="entry name" value="AGP_acyltrn"/>
    <property type="match status" value="1"/>
</dbReference>
<dbReference type="OrthoDB" id="202234at2759"/>
<dbReference type="GO" id="GO:0003841">
    <property type="term" value="F:1-acylglycerol-3-phosphate O-acyltransferase activity"/>
    <property type="evidence" value="ECO:0007669"/>
    <property type="project" value="UniProtKB-UniRule"/>
</dbReference>
<dbReference type="InParanoid" id="A0A165DSN5"/>
<dbReference type="GO" id="GO:0005783">
    <property type="term" value="C:endoplasmic reticulum"/>
    <property type="evidence" value="ECO:0007669"/>
    <property type="project" value="TreeGrafter"/>
</dbReference>
<keyword evidence="4" id="KW-0594">Phospholipid biosynthesis</keyword>
<reference evidence="8 9" key="1">
    <citation type="journal article" date="2016" name="Mol. Biol. Evol.">
        <title>Comparative Genomics of Early-Diverging Mushroom-Forming Fungi Provides Insights into the Origins of Lignocellulose Decay Capabilities.</title>
        <authorList>
            <person name="Nagy L.G."/>
            <person name="Riley R."/>
            <person name="Tritt A."/>
            <person name="Adam C."/>
            <person name="Daum C."/>
            <person name="Floudas D."/>
            <person name="Sun H."/>
            <person name="Yadav J.S."/>
            <person name="Pangilinan J."/>
            <person name="Larsson K.H."/>
            <person name="Matsuura K."/>
            <person name="Barry K."/>
            <person name="Labutti K."/>
            <person name="Kuo R."/>
            <person name="Ohm R.A."/>
            <person name="Bhattacharya S.S."/>
            <person name="Shirouzu T."/>
            <person name="Yoshinaga Y."/>
            <person name="Martin F.M."/>
            <person name="Grigoriev I.V."/>
            <person name="Hibbett D.S."/>
        </authorList>
    </citation>
    <scope>NUCLEOTIDE SEQUENCE [LARGE SCALE GENOMIC DNA]</scope>
    <source>
        <strain evidence="8 9">93-53</strain>
    </source>
</reference>
<comment type="similarity">
    <text evidence="1 4">Belongs to the 1-acyl-sn-glycerol-3-phosphate acyltransferase family.</text>
</comment>
<feature type="transmembrane region" description="Helical" evidence="6">
    <location>
        <begin position="39"/>
        <end position="62"/>
    </location>
</feature>
<proteinExistence type="inferred from homology"/>
<accession>A0A165DSN5</accession>
<keyword evidence="6" id="KW-0472">Membrane</keyword>
<keyword evidence="9" id="KW-1185">Reference proteome</keyword>
<name>A0A165DSN5_9APHY</name>
<dbReference type="Proteomes" id="UP000076871">
    <property type="component" value="Unassembled WGS sequence"/>
</dbReference>
<keyword evidence="6" id="KW-1133">Transmembrane helix</keyword>
<dbReference type="InterPro" id="IPR002123">
    <property type="entry name" value="Plipid/glycerol_acylTrfase"/>
</dbReference>
<feature type="domain" description="Phospholipid/glycerol acyltransferase" evidence="7">
    <location>
        <begin position="101"/>
        <end position="218"/>
    </location>
</feature>
<evidence type="ECO:0000256" key="1">
    <source>
        <dbReference type="ARBA" id="ARBA00008655"/>
    </source>
</evidence>
<feature type="region of interest" description="Disordered" evidence="5">
    <location>
        <begin position="277"/>
        <end position="370"/>
    </location>
</feature>
<dbReference type="GO" id="GO:0006654">
    <property type="term" value="P:phosphatidic acid biosynthetic process"/>
    <property type="evidence" value="ECO:0007669"/>
    <property type="project" value="TreeGrafter"/>
</dbReference>
<sequence length="370" mass="40312">MASLLSAIVKPLAYASIPVFVLHTLAQSSPIARYYVRLAVYISTLGVCSAWGAICAVGMSLIGRKLDVFFVAGRSFYALASRTIGIKLIVEGEEHLQTRPAVFVGNHQSMLDILYLGRIFPRQTSIIAKKELQWSPILGQFMSLSGAVWIDRGNSAKAVRSMTAAGETMRAKQMSLWLFPEGTRSMREHHDMLPFKMGAFHIAIQAGAPVVPVVCENYWRLYRKGVFETGTLKLRVLPPVSTEGLTTADVHILAARVHDQMVDALREISIPVSLPNEPEEFKFTPVPSNEPGKPPISSETTSALPVEPEIPHGSESSDPLSRSESRASTQASEEALSSSTSILGGRTRSGSEYGTETEEDDGMVLVGRPK</sequence>
<dbReference type="SMART" id="SM00563">
    <property type="entry name" value="PlsC"/>
    <property type="match status" value="1"/>
</dbReference>
<dbReference type="Pfam" id="PF01553">
    <property type="entry name" value="Acyltransferase"/>
    <property type="match status" value="1"/>
</dbReference>
<keyword evidence="4" id="KW-1208">Phospholipid metabolism</keyword>
<dbReference type="SUPFAM" id="SSF69593">
    <property type="entry name" value="Glycerol-3-phosphate (1)-acyltransferase"/>
    <property type="match status" value="1"/>
</dbReference>
<evidence type="ECO:0000256" key="4">
    <source>
        <dbReference type="RuleBase" id="RU361267"/>
    </source>
</evidence>
<dbReference type="InterPro" id="IPR004552">
    <property type="entry name" value="AGP_acyltrans"/>
</dbReference>
<comment type="catalytic activity">
    <reaction evidence="4">
        <text>a 1-acyl-sn-glycero-3-phosphate + an acyl-CoA = a 1,2-diacyl-sn-glycero-3-phosphate + CoA</text>
        <dbReference type="Rhea" id="RHEA:19709"/>
        <dbReference type="ChEBI" id="CHEBI:57287"/>
        <dbReference type="ChEBI" id="CHEBI:57970"/>
        <dbReference type="ChEBI" id="CHEBI:58342"/>
        <dbReference type="ChEBI" id="CHEBI:58608"/>
        <dbReference type="EC" id="2.3.1.51"/>
    </reaction>
</comment>
<dbReference type="GO" id="GO:0016020">
    <property type="term" value="C:membrane"/>
    <property type="evidence" value="ECO:0007669"/>
    <property type="project" value="InterPro"/>
</dbReference>
<dbReference type="FunCoup" id="A0A165DSN5">
    <property type="interactions" value="211"/>
</dbReference>
<dbReference type="RefSeq" id="XP_040763289.1">
    <property type="nucleotide sequence ID" value="XM_040909106.1"/>
</dbReference>
<dbReference type="EC" id="2.3.1.51" evidence="4"/>
<keyword evidence="6" id="KW-0812">Transmembrane</keyword>
<evidence type="ECO:0000256" key="3">
    <source>
        <dbReference type="ARBA" id="ARBA00023315"/>
    </source>
</evidence>
<evidence type="ECO:0000256" key="6">
    <source>
        <dbReference type="SAM" id="Phobius"/>
    </source>
</evidence>